<dbReference type="EMBL" id="JBHRUJ010000010">
    <property type="protein sequence ID" value="MFC3210700.1"/>
    <property type="molecule type" value="Genomic_DNA"/>
</dbReference>
<proteinExistence type="predicted"/>
<comment type="caution">
    <text evidence="1">The sequence shown here is derived from an EMBL/GenBank/DDBJ whole genome shotgun (WGS) entry which is preliminary data.</text>
</comment>
<organism evidence="1 2">
    <name type="scientific">Planomicrobium okeanokoites</name>
    <name type="common">Planococcus okeanokoites</name>
    <name type="synonym">Flavobacterium okeanokoites</name>
    <dbReference type="NCBI Taxonomy" id="244"/>
    <lineage>
        <taxon>Bacteria</taxon>
        <taxon>Bacillati</taxon>
        <taxon>Bacillota</taxon>
        <taxon>Bacilli</taxon>
        <taxon>Bacillales</taxon>
        <taxon>Caryophanaceae</taxon>
        <taxon>Planomicrobium</taxon>
    </lineage>
</organism>
<protein>
    <submittedName>
        <fullName evidence="1">Uncharacterized protein</fullName>
    </submittedName>
</protein>
<dbReference type="Proteomes" id="UP001595625">
    <property type="component" value="Unassembled WGS sequence"/>
</dbReference>
<sequence length="52" mass="6157">MHITEMIETKIERLKNNPETMYAGVDFENQYKEKLKDLEVLNQEIDKATAEN</sequence>
<name>A0ABV7KMM0_PLAOK</name>
<dbReference type="RefSeq" id="WP_165850194.1">
    <property type="nucleotide sequence ID" value="NZ_JBHRUJ010000010.1"/>
</dbReference>
<reference evidence="2" key="1">
    <citation type="journal article" date="2019" name="Int. J. Syst. Evol. Microbiol.">
        <title>The Global Catalogue of Microorganisms (GCM) 10K type strain sequencing project: providing services to taxonomists for standard genome sequencing and annotation.</title>
        <authorList>
            <consortium name="The Broad Institute Genomics Platform"/>
            <consortium name="The Broad Institute Genome Sequencing Center for Infectious Disease"/>
            <person name="Wu L."/>
            <person name="Ma J."/>
        </authorList>
    </citation>
    <scope>NUCLEOTIDE SEQUENCE [LARGE SCALE GENOMIC DNA]</scope>
    <source>
        <strain evidence="2">CCM 320</strain>
    </source>
</reference>
<evidence type="ECO:0000313" key="2">
    <source>
        <dbReference type="Proteomes" id="UP001595625"/>
    </source>
</evidence>
<evidence type="ECO:0000313" key="1">
    <source>
        <dbReference type="EMBL" id="MFC3210700.1"/>
    </source>
</evidence>
<gene>
    <name evidence="1" type="ORF">ACFOEJ_06435</name>
</gene>
<keyword evidence="2" id="KW-1185">Reference proteome</keyword>
<accession>A0ABV7KMM0</accession>